<accession>A0ACC0PNL8</accession>
<evidence type="ECO:0000313" key="1">
    <source>
        <dbReference type="EMBL" id="KAI8567075.1"/>
    </source>
</evidence>
<gene>
    <name evidence="1" type="ORF">RHMOL_Rhmol02G0093100</name>
</gene>
<protein>
    <submittedName>
        <fullName evidence="1">Uncharacterized protein</fullName>
    </submittedName>
</protein>
<evidence type="ECO:0000313" key="2">
    <source>
        <dbReference type="Proteomes" id="UP001062846"/>
    </source>
</evidence>
<reference evidence="1" key="1">
    <citation type="submission" date="2022-02" db="EMBL/GenBank/DDBJ databases">
        <title>Plant Genome Project.</title>
        <authorList>
            <person name="Zhang R.-G."/>
        </authorList>
    </citation>
    <scope>NUCLEOTIDE SEQUENCE</scope>
    <source>
        <strain evidence="1">AT1</strain>
    </source>
</reference>
<comment type="caution">
    <text evidence="1">The sequence shown here is derived from an EMBL/GenBank/DDBJ whole genome shotgun (WGS) entry which is preliminary data.</text>
</comment>
<dbReference type="EMBL" id="CM046389">
    <property type="protein sequence ID" value="KAI8567075.1"/>
    <property type="molecule type" value="Genomic_DNA"/>
</dbReference>
<dbReference type="Proteomes" id="UP001062846">
    <property type="component" value="Chromosome 2"/>
</dbReference>
<proteinExistence type="predicted"/>
<name>A0ACC0PNL8_RHOML</name>
<organism evidence="1 2">
    <name type="scientific">Rhododendron molle</name>
    <name type="common">Chinese azalea</name>
    <name type="synonym">Azalea mollis</name>
    <dbReference type="NCBI Taxonomy" id="49168"/>
    <lineage>
        <taxon>Eukaryota</taxon>
        <taxon>Viridiplantae</taxon>
        <taxon>Streptophyta</taxon>
        <taxon>Embryophyta</taxon>
        <taxon>Tracheophyta</taxon>
        <taxon>Spermatophyta</taxon>
        <taxon>Magnoliopsida</taxon>
        <taxon>eudicotyledons</taxon>
        <taxon>Gunneridae</taxon>
        <taxon>Pentapetalae</taxon>
        <taxon>asterids</taxon>
        <taxon>Ericales</taxon>
        <taxon>Ericaceae</taxon>
        <taxon>Ericoideae</taxon>
        <taxon>Rhodoreae</taxon>
        <taxon>Rhododendron</taxon>
    </lineage>
</organism>
<sequence>MFGSCLPKVEHSFDRKEEELGRRPREGKELSSTTGVEALPLFLKSVCSSILSLECRGNLGQNLTQDDILRHATRLRDTLGRKVVKLKARHVAKHPSAQGGILRSKKESCHLFISSPPPSDHNLRHLQPLFPYCRPSLQAPNILPPPTSPRVVGNM</sequence>
<keyword evidence="2" id="KW-1185">Reference proteome</keyword>